<feature type="transmembrane region" description="Helical" evidence="1">
    <location>
        <begin position="6"/>
        <end position="27"/>
    </location>
</feature>
<gene>
    <name evidence="2" type="ORF">ESB04_10390</name>
</gene>
<reference evidence="2 3" key="1">
    <citation type="submission" date="2019-01" db="EMBL/GenBank/DDBJ databases">
        <title>Cytophagaceae bacterium strain CAR-16.</title>
        <authorList>
            <person name="Chen W.-M."/>
        </authorList>
    </citation>
    <scope>NUCLEOTIDE SEQUENCE [LARGE SCALE GENOMIC DNA]</scope>
    <source>
        <strain evidence="2 3">CAR-16</strain>
    </source>
</reference>
<keyword evidence="1" id="KW-0812">Transmembrane</keyword>
<dbReference type="EMBL" id="SDHY01000006">
    <property type="protein sequence ID" value="RXK47637.1"/>
    <property type="molecule type" value="Genomic_DNA"/>
</dbReference>
<accession>A0A4Q1BY67</accession>
<evidence type="ECO:0000313" key="3">
    <source>
        <dbReference type="Proteomes" id="UP000289455"/>
    </source>
</evidence>
<proteinExistence type="predicted"/>
<name>A0A4Q1BY67_9BACT</name>
<organism evidence="2 3">
    <name type="scientific">Aquirufa rosea</name>
    <dbReference type="NCBI Taxonomy" id="2509241"/>
    <lineage>
        <taxon>Bacteria</taxon>
        <taxon>Pseudomonadati</taxon>
        <taxon>Bacteroidota</taxon>
        <taxon>Cytophagia</taxon>
        <taxon>Cytophagales</taxon>
        <taxon>Flectobacillaceae</taxon>
        <taxon>Aquirufa</taxon>
    </lineage>
</organism>
<dbReference type="OrthoDB" id="7067097at2"/>
<dbReference type="Proteomes" id="UP000289455">
    <property type="component" value="Unassembled WGS sequence"/>
</dbReference>
<feature type="transmembrane region" description="Helical" evidence="1">
    <location>
        <begin position="121"/>
        <end position="137"/>
    </location>
</feature>
<keyword evidence="1" id="KW-0472">Membrane</keyword>
<comment type="caution">
    <text evidence="2">The sequence shown here is derived from an EMBL/GenBank/DDBJ whole genome shotgun (WGS) entry which is preliminary data.</text>
</comment>
<evidence type="ECO:0000256" key="1">
    <source>
        <dbReference type="SAM" id="Phobius"/>
    </source>
</evidence>
<evidence type="ECO:0000313" key="2">
    <source>
        <dbReference type="EMBL" id="RXK47637.1"/>
    </source>
</evidence>
<feature type="transmembrane region" description="Helical" evidence="1">
    <location>
        <begin position="89"/>
        <end position="109"/>
    </location>
</feature>
<sequence>MGNPSRIWANAAILVFSVSLSYFFIQISSQLPHPGSQKIVRYLGSAGMFFNFLIVTPYHDPMVVVSSICFLISLFYLTVYIFKLKQHLLKILCVICLLIFYATLFIYGAGPHEILPHMQKLTFFSVISLVLFIHYRYKA</sequence>
<keyword evidence="1" id="KW-1133">Transmembrane helix</keyword>
<protein>
    <submittedName>
        <fullName evidence="2">Uncharacterized protein</fullName>
    </submittedName>
</protein>
<keyword evidence="3" id="KW-1185">Reference proteome</keyword>
<feature type="transmembrane region" description="Helical" evidence="1">
    <location>
        <begin position="62"/>
        <end position="82"/>
    </location>
</feature>
<dbReference type="RefSeq" id="WP_129027677.1">
    <property type="nucleotide sequence ID" value="NZ_SDHY01000006.1"/>
</dbReference>
<dbReference type="AlphaFoldDB" id="A0A4Q1BY67"/>